<name>A0ACB5SFF9_9PEZI</name>
<gene>
    <name evidence="1" type="primary">g11606</name>
    <name evidence="1" type="ORF">NpPPO83_00011606</name>
</gene>
<protein>
    <submittedName>
        <fullName evidence="1">Major facilitator superfamily</fullName>
    </submittedName>
</protein>
<sequence length="536" mass="57192">MVLFKGIGRCGLEKDGPPEVLNWRYPGSGTQDDPYIVTWIEGDAENPQNLSRTRKWIITALAGIQVLSVTFASSAYSGALHKVIEHFSVTTVVATLGMSTFVLGFALGPLVWAPLSELYGRRPIFLLSFAGMTAFNVGLIFSPNFAALAALRFLAGALGSSVMASSGGVIADVHAQRDRGVAMALFALAPGVGPVLGPIAGGFLGAAAGWRWVLGMVALFGGAVLVVSAAAVPETYAPVLLRRRAARLGRLREGVRYRSAADAAGAAPLGVARVLWRSLSRPWVLLFVEPIVLLLSVYMAIVYGTLYMLFGAFPVVFQVDRGWSPGVGGLSFLGVMVGIFAAALWAVVDNGRYARLCARHGGVAPAEVRLQSTMVGGVLLPVGLFWFAWTNYSSIHWIVPILAGSFFGAGMTLIMISILNYLVDAYTIFAASVLAANNALRSMFAAGFPLFTPTMYANLGIHWASSVPAFLALACAPLPFLFYRYGAVIRKKCKYAAESAAFLEKTREQTRARNEESSASTAPTIESEKEGDPETK</sequence>
<proteinExistence type="predicted"/>
<keyword evidence="2" id="KW-1185">Reference proteome</keyword>
<comment type="caution">
    <text evidence="1">The sequence shown here is derived from an EMBL/GenBank/DDBJ whole genome shotgun (WGS) entry which is preliminary data.</text>
</comment>
<reference evidence="1" key="1">
    <citation type="submission" date="2024-09" db="EMBL/GenBank/DDBJ databases">
        <title>Draft Genome Sequences of Neofusicoccum parvum.</title>
        <authorList>
            <person name="Ashida A."/>
            <person name="Camagna M."/>
            <person name="Tanaka A."/>
            <person name="Takemoto D."/>
        </authorList>
    </citation>
    <scope>NUCLEOTIDE SEQUENCE</scope>
    <source>
        <strain evidence="1">PPO83</strain>
    </source>
</reference>
<dbReference type="EMBL" id="BSXG01000081">
    <property type="protein sequence ID" value="GME38033.1"/>
    <property type="molecule type" value="Genomic_DNA"/>
</dbReference>
<evidence type="ECO:0000313" key="2">
    <source>
        <dbReference type="Proteomes" id="UP001165186"/>
    </source>
</evidence>
<organism evidence="1 2">
    <name type="scientific">Neofusicoccum parvum</name>
    <dbReference type="NCBI Taxonomy" id="310453"/>
    <lineage>
        <taxon>Eukaryota</taxon>
        <taxon>Fungi</taxon>
        <taxon>Dikarya</taxon>
        <taxon>Ascomycota</taxon>
        <taxon>Pezizomycotina</taxon>
        <taxon>Dothideomycetes</taxon>
        <taxon>Dothideomycetes incertae sedis</taxon>
        <taxon>Botryosphaeriales</taxon>
        <taxon>Botryosphaeriaceae</taxon>
        <taxon>Neofusicoccum</taxon>
    </lineage>
</organism>
<dbReference type="Proteomes" id="UP001165186">
    <property type="component" value="Unassembled WGS sequence"/>
</dbReference>
<accession>A0ACB5SFF9</accession>
<evidence type="ECO:0000313" key="1">
    <source>
        <dbReference type="EMBL" id="GME38033.1"/>
    </source>
</evidence>